<dbReference type="Proteomes" id="UP000007797">
    <property type="component" value="Unassembled WGS sequence"/>
</dbReference>
<evidence type="ECO:0000256" key="1">
    <source>
        <dbReference type="ARBA" id="ARBA00004479"/>
    </source>
</evidence>
<keyword evidence="6 8" id="KW-0472">Membrane</keyword>
<keyword evidence="12" id="KW-1185">Reference proteome</keyword>
<accession>F4PU90</accession>
<keyword evidence="3 7" id="KW-0812">Transmembrane</keyword>
<keyword evidence="5 8" id="KW-1133">Transmembrane helix</keyword>
<evidence type="ECO:0000313" key="12">
    <source>
        <dbReference type="Proteomes" id="UP000007797"/>
    </source>
</evidence>
<dbReference type="PANTHER" id="PTHR22811">
    <property type="entry name" value="TRANSMEMBRANE EMP24 DOMAIN-CONTAINING PROTEIN"/>
    <property type="match status" value="1"/>
</dbReference>
<feature type="signal peptide" evidence="9">
    <location>
        <begin position="1"/>
        <end position="20"/>
    </location>
</feature>
<dbReference type="AlphaFoldDB" id="F4PU90"/>
<dbReference type="PROSITE" id="PS51257">
    <property type="entry name" value="PROKAR_LIPOPROTEIN"/>
    <property type="match status" value="1"/>
</dbReference>
<reference evidence="12" key="1">
    <citation type="journal article" date="2011" name="Genome Res.">
        <title>Phylogeny-wide analysis of social amoeba genomes highlights ancient origins for complex intercellular communication.</title>
        <authorList>
            <person name="Heidel A.J."/>
            <person name="Lawal H.M."/>
            <person name="Felder M."/>
            <person name="Schilde C."/>
            <person name="Helps N.R."/>
            <person name="Tunggal B."/>
            <person name="Rivero F."/>
            <person name="John U."/>
            <person name="Schleicher M."/>
            <person name="Eichinger L."/>
            <person name="Platzer M."/>
            <person name="Noegel A.A."/>
            <person name="Schaap P."/>
            <person name="Gloeckner G."/>
        </authorList>
    </citation>
    <scope>NUCLEOTIDE SEQUENCE [LARGE SCALE GENOMIC DNA]</scope>
    <source>
        <strain evidence="12">SH3</strain>
    </source>
</reference>
<dbReference type="RefSeq" id="XP_004359655.1">
    <property type="nucleotide sequence ID" value="XM_004359598.1"/>
</dbReference>
<sequence>MYKIIALLVVALISLGCVSSFMFEVRPAEEKCMIEEFRKDTLVSGKFEVSDRLSKNVDYPTELVMANMQLRFYIRDPTQQLLFDNHDAKNGPFAFTAQDGGEYYFCFTDNYKPHASVMPLSRTVSLEIKTGADANDYTDLMNKGHLKLSEVELKKIEDSVDKIKEEVLYMKTREETMRNTNESTNARVAWLAVFCIIVLIGTGAFQINYLKRYFKQRKLI</sequence>
<evidence type="ECO:0000256" key="4">
    <source>
        <dbReference type="ARBA" id="ARBA00022729"/>
    </source>
</evidence>
<keyword evidence="4 9" id="KW-0732">Signal</keyword>
<dbReference type="SMART" id="SM01190">
    <property type="entry name" value="EMP24_GP25L"/>
    <property type="match status" value="1"/>
</dbReference>
<feature type="domain" description="GOLD" evidence="10">
    <location>
        <begin position="30"/>
        <end position="130"/>
    </location>
</feature>
<dbReference type="STRING" id="1054147.F4PU90"/>
<dbReference type="KEGG" id="dfa:DFA_01691"/>
<organism evidence="11 12">
    <name type="scientific">Cavenderia fasciculata</name>
    <name type="common">Slime mold</name>
    <name type="synonym">Dictyostelium fasciculatum</name>
    <dbReference type="NCBI Taxonomy" id="261658"/>
    <lineage>
        <taxon>Eukaryota</taxon>
        <taxon>Amoebozoa</taxon>
        <taxon>Evosea</taxon>
        <taxon>Eumycetozoa</taxon>
        <taxon>Dictyostelia</taxon>
        <taxon>Acytosteliales</taxon>
        <taxon>Cavenderiaceae</taxon>
        <taxon>Cavenderia</taxon>
    </lineage>
</organism>
<dbReference type="OMA" id="AGIQFWH"/>
<evidence type="ECO:0000256" key="2">
    <source>
        <dbReference type="ARBA" id="ARBA00007104"/>
    </source>
</evidence>
<evidence type="ECO:0000256" key="7">
    <source>
        <dbReference type="RuleBase" id="RU003827"/>
    </source>
</evidence>
<feature type="transmembrane region" description="Helical" evidence="8">
    <location>
        <begin position="188"/>
        <end position="210"/>
    </location>
</feature>
<gene>
    <name evidence="11" type="primary">empD</name>
    <name evidence="11" type="ORF">DFA_01691</name>
</gene>
<dbReference type="InterPro" id="IPR009038">
    <property type="entry name" value="GOLD_dom"/>
</dbReference>
<name>F4PU90_CACFS</name>
<dbReference type="PROSITE" id="PS50866">
    <property type="entry name" value="GOLD"/>
    <property type="match status" value="1"/>
</dbReference>
<evidence type="ECO:0000256" key="6">
    <source>
        <dbReference type="ARBA" id="ARBA00023136"/>
    </source>
</evidence>
<evidence type="ECO:0000259" key="10">
    <source>
        <dbReference type="PROSITE" id="PS50866"/>
    </source>
</evidence>
<evidence type="ECO:0000256" key="3">
    <source>
        <dbReference type="ARBA" id="ARBA00022692"/>
    </source>
</evidence>
<comment type="subcellular location">
    <subcellularLocation>
        <location evidence="1 7">Membrane</location>
        <topology evidence="1 7">Single-pass type I membrane protein</topology>
    </subcellularLocation>
</comment>
<protein>
    <submittedName>
        <fullName evidence="11">Emp24/gp25L/p24 family protein</fullName>
    </submittedName>
</protein>
<dbReference type="GO" id="GO:0016020">
    <property type="term" value="C:membrane"/>
    <property type="evidence" value="ECO:0007669"/>
    <property type="project" value="UniProtKB-SubCell"/>
</dbReference>
<dbReference type="Pfam" id="PF01105">
    <property type="entry name" value="EMP24_GP25L"/>
    <property type="match status" value="1"/>
</dbReference>
<evidence type="ECO:0000256" key="5">
    <source>
        <dbReference type="ARBA" id="ARBA00022989"/>
    </source>
</evidence>
<evidence type="ECO:0000256" key="9">
    <source>
        <dbReference type="SAM" id="SignalP"/>
    </source>
</evidence>
<dbReference type="InterPro" id="IPR015720">
    <property type="entry name" value="Emp24-like"/>
</dbReference>
<evidence type="ECO:0000256" key="8">
    <source>
        <dbReference type="SAM" id="Phobius"/>
    </source>
</evidence>
<dbReference type="GeneID" id="14873454"/>
<feature type="chain" id="PRO_5003320329" evidence="9">
    <location>
        <begin position="21"/>
        <end position="220"/>
    </location>
</feature>
<comment type="similarity">
    <text evidence="2 7">Belongs to the EMP24/GP25L family.</text>
</comment>
<dbReference type="EMBL" id="GL883010">
    <property type="protein sequence ID" value="EGG21805.1"/>
    <property type="molecule type" value="Genomic_DNA"/>
</dbReference>
<evidence type="ECO:0000313" key="11">
    <source>
        <dbReference type="EMBL" id="EGG21805.1"/>
    </source>
</evidence>
<proteinExistence type="inferred from homology"/>
<dbReference type="OrthoDB" id="1929172at2759"/>